<sequence>MKADFNSKSKQGEVPSYFRHTQFIRETVEKYDVAIPNLEEVCPGAKAELTERLSPEQWALAHDGNLSWGKLTTNSFESVNSLSKRARSLPVQALASAIFYRMNAWFVNR</sequence>
<proteinExistence type="predicted"/>
<reference evidence="1 2" key="1">
    <citation type="submission" date="2021-07" db="EMBL/GenBank/DDBJ databases">
        <title>The Aristolochia fimbriata genome: insights into angiosperm evolution, floral development and chemical biosynthesis.</title>
        <authorList>
            <person name="Jiao Y."/>
        </authorList>
    </citation>
    <scope>NUCLEOTIDE SEQUENCE [LARGE SCALE GENOMIC DNA]</scope>
    <source>
        <strain evidence="1">IBCAS-2021</strain>
        <tissue evidence="1">Leaf</tissue>
    </source>
</reference>
<comment type="caution">
    <text evidence="1">The sequence shown here is derived from an EMBL/GenBank/DDBJ whole genome shotgun (WGS) entry which is preliminary data.</text>
</comment>
<evidence type="ECO:0000313" key="2">
    <source>
        <dbReference type="Proteomes" id="UP000825729"/>
    </source>
</evidence>
<gene>
    <name evidence="1" type="ORF">H6P81_016239</name>
</gene>
<name>A0AAV7E8E5_ARIFI</name>
<accession>A0AAV7E8E5</accession>
<dbReference type="AlphaFoldDB" id="A0AAV7E8E5"/>
<keyword evidence="2" id="KW-1185">Reference proteome</keyword>
<evidence type="ECO:0000313" key="1">
    <source>
        <dbReference type="EMBL" id="KAG9444899.1"/>
    </source>
</evidence>
<organism evidence="1 2">
    <name type="scientific">Aristolochia fimbriata</name>
    <name type="common">White veined hardy Dutchman's pipe vine</name>
    <dbReference type="NCBI Taxonomy" id="158543"/>
    <lineage>
        <taxon>Eukaryota</taxon>
        <taxon>Viridiplantae</taxon>
        <taxon>Streptophyta</taxon>
        <taxon>Embryophyta</taxon>
        <taxon>Tracheophyta</taxon>
        <taxon>Spermatophyta</taxon>
        <taxon>Magnoliopsida</taxon>
        <taxon>Magnoliidae</taxon>
        <taxon>Piperales</taxon>
        <taxon>Aristolochiaceae</taxon>
        <taxon>Aristolochia</taxon>
    </lineage>
</organism>
<dbReference type="EMBL" id="JAINDJ010000006">
    <property type="protein sequence ID" value="KAG9444899.1"/>
    <property type="molecule type" value="Genomic_DNA"/>
</dbReference>
<dbReference type="Proteomes" id="UP000825729">
    <property type="component" value="Unassembled WGS sequence"/>
</dbReference>
<protein>
    <submittedName>
        <fullName evidence="1">Uncharacterized protein</fullName>
    </submittedName>
</protein>